<keyword evidence="1 2" id="KW-1015">Disulfide bond</keyword>
<dbReference type="InterPro" id="IPR036772">
    <property type="entry name" value="SRCR-like_dom_sf"/>
</dbReference>
<feature type="disulfide bond" evidence="2">
    <location>
        <begin position="344"/>
        <end position="354"/>
    </location>
</feature>
<dbReference type="AlphaFoldDB" id="A0A9Q1HDD5"/>
<name>A0A9Q1HDD5_HOLLE</name>
<feature type="disulfide bond" evidence="2">
    <location>
        <begin position="450"/>
        <end position="460"/>
    </location>
</feature>
<dbReference type="PROSITE" id="PS50287">
    <property type="entry name" value="SRCR_2"/>
    <property type="match status" value="4"/>
</dbReference>
<feature type="disulfide bond" evidence="2">
    <location>
        <begin position="77"/>
        <end position="138"/>
    </location>
</feature>
<dbReference type="EMBL" id="JAIZAY010000005">
    <property type="protein sequence ID" value="KAJ8042044.1"/>
    <property type="molecule type" value="Genomic_DNA"/>
</dbReference>
<feature type="domain" description="SRCR" evidence="3">
    <location>
        <begin position="385"/>
        <end position="483"/>
    </location>
</feature>
<evidence type="ECO:0000256" key="1">
    <source>
        <dbReference type="ARBA" id="ARBA00023157"/>
    </source>
</evidence>
<reference evidence="4" key="1">
    <citation type="submission" date="2021-10" db="EMBL/GenBank/DDBJ databases">
        <title>Tropical sea cucumber genome reveals ecological adaptation and Cuvierian tubules defense mechanism.</title>
        <authorList>
            <person name="Chen T."/>
        </authorList>
    </citation>
    <scope>NUCLEOTIDE SEQUENCE</scope>
    <source>
        <strain evidence="4">Nanhai2018</strain>
        <tissue evidence="4">Muscle</tissue>
    </source>
</reference>
<accession>A0A9Q1HDD5</accession>
<protein>
    <recommendedName>
        <fullName evidence="3">SRCR domain-containing protein</fullName>
    </recommendedName>
</protein>
<evidence type="ECO:0000313" key="5">
    <source>
        <dbReference type="Proteomes" id="UP001152320"/>
    </source>
</evidence>
<dbReference type="GO" id="GO:0016020">
    <property type="term" value="C:membrane"/>
    <property type="evidence" value="ECO:0007669"/>
    <property type="project" value="InterPro"/>
</dbReference>
<dbReference type="SUPFAM" id="SSF56487">
    <property type="entry name" value="SRCR-like"/>
    <property type="match status" value="4"/>
</dbReference>
<dbReference type="InterPro" id="IPR001190">
    <property type="entry name" value="SRCR"/>
</dbReference>
<evidence type="ECO:0000259" key="3">
    <source>
        <dbReference type="PROSITE" id="PS50287"/>
    </source>
</evidence>
<evidence type="ECO:0000256" key="2">
    <source>
        <dbReference type="PROSITE-ProRule" id="PRU00196"/>
    </source>
</evidence>
<comment type="caution">
    <text evidence="4">The sequence shown here is derived from an EMBL/GenBank/DDBJ whole genome shotgun (WGS) entry which is preliminary data.</text>
</comment>
<comment type="caution">
    <text evidence="2">Lacks conserved residue(s) required for the propagation of feature annotation.</text>
</comment>
<dbReference type="PANTHER" id="PTHR48071:SF18">
    <property type="entry name" value="DELETED IN MALIGNANT BRAIN TUMORS 1 PROTEIN-RELATED"/>
    <property type="match status" value="1"/>
</dbReference>
<proteinExistence type="predicted"/>
<feature type="domain" description="SRCR" evidence="3">
    <location>
        <begin position="34"/>
        <end position="139"/>
    </location>
</feature>
<gene>
    <name evidence="4" type="ORF">HOLleu_13010</name>
</gene>
<feature type="domain" description="SRCR" evidence="3">
    <location>
        <begin position="148"/>
        <end position="247"/>
    </location>
</feature>
<dbReference type="SMART" id="SM00202">
    <property type="entry name" value="SR"/>
    <property type="match status" value="4"/>
</dbReference>
<feature type="disulfide bond" evidence="2">
    <location>
        <begin position="109"/>
        <end position="119"/>
    </location>
</feature>
<dbReference type="Proteomes" id="UP001152320">
    <property type="component" value="Chromosome 5"/>
</dbReference>
<dbReference type="Pfam" id="PF00530">
    <property type="entry name" value="SRCR"/>
    <property type="match status" value="4"/>
</dbReference>
<dbReference type="Gene3D" id="3.10.250.10">
    <property type="entry name" value="SRCR-like domain"/>
    <property type="match status" value="4"/>
</dbReference>
<sequence>MFNVMAHTLAGRGIALLCIFTMTIECILCTTVSVRLTDNFGREQSDAGFVEISVNGKKWQRLCPFVLGDWEIGSVVCRQLNLGPPIISQFTSDFSESYSDRGSYRSMSCSGTESSLSECTRSTFGCSSDPLEFLEVQCLPPSANEFEVAIAREHKYDASQGIVLAFVDGRWGPICESESRSVVCHQLGFDSSSILPPLVLFVDIYASPVLDDFVCSYTARQIIDCSYRKLLSHQQCNPNSYLEVSCIGEDRGVIPDYDGDDPTTMVRLTDNFRRVQTDAGFVEVSVNGGRWRRMCSAFNYLEWEVGSVVCRELGLGPPIVSKGTSDFTVLENELYLSTSSLLSCDGKENSLSECMNLILPDHFECQDPSYIEVQCLPFSAQEFEVALATADIGDTEGIVLTYLDGRWGPICDSESKDTVCRQLGFENADDFAFVFGVEVLEEPVLQDLSCSGSEARINQCGYGRLDAGEECPVPYSYLAVSCNKSANHGRQGHSRAVTIIAALIIAVGVRVV</sequence>
<dbReference type="PANTHER" id="PTHR48071">
    <property type="entry name" value="SRCR DOMAIN-CONTAINING PROTEIN"/>
    <property type="match status" value="1"/>
</dbReference>
<organism evidence="4 5">
    <name type="scientific">Holothuria leucospilota</name>
    <name type="common">Black long sea cucumber</name>
    <name type="synonym">Mertensiothuria leucospilota</name>
    <dbReference type="NCBI Taxonomy" id="206669"/>
    <lineage>
        <taxon>Eukaryota</taxon>
        <taxon>Metazoa</taxon>
        <taxon>Echinodermata</taxon>
        <taxon>Eleutherozoa</taxon>
        <taxon>Echinozoa</taxon>
        <taxon>Holothuroidea</taxon>
        <taxon>Aspidochirotacea</taxon>
        <taxon>Aspidochirotida</taxon>
        <taxon>Holothuriidae</taxon>
        <taxon>Holothuria</taxon>
    </lineage>
</organism>
<feature type="disulfide bond" evidence="2">
    <location>
        <begin position="215"/>
        <end position="225"/>
    </location>
</feature>
<evidence type="ECO:0000313" key="4">
    <source>
        <dbReference type="EMBL" id="KAJ8042044.1"/>
    </source>
</evidence>
<feature type="domain" description="SRCR" evidence="3">
    <location>
        <begin position="266"/>
        <end position="376"/>
    </location>
</feature>
<keyword evidence="5" id="KW-1185">Reference proteome</keyword>